<dbReference type="EMBL" id="JAGUCN010000041">
    <property type="protein sequence ID" value="MBS2213946.1"/>
    <property type="molecule type" value="Genomic_DNA"/>
</dbReference>
<feature type="domain" description="Glycoside hydrolase family 2 catalytic" evidence="8">
    <location>
        <begin position="311"/>
        <end position="460"/>
    </location>
</feature>
<dbReference type="PANTHER" id="PTHR46323:SF2">
    <property type="entry name" value="BETA-GALACTOSIDASE"/>
    <property type="match status" value="1"/>
</dbReference>
<dbReference type="Pfam" id="PF00703">
    <property type="entry name" value="Glyco_hydro_2"/>
    <property type="match status" value="1"/>
</dbReference>
<dbReference type="Gene3D" id="3.20.20.80">
    <property type="entry name" value="Glycosidases"/>
    <property type="match status" value="1"/>
</dbReference>
<comment type="catalytic activity">
    <reaction evidence="1">
        <text>Hydrolysis of terminal non-reducing beta-D-galactose residues in beta-D-galactosides.</text>
        <dbReference type="EC" id="3.2.1.23"/>
    </reaction>
</comment>
<reference evidence="11 12" key="1">
    <citation type="journal article" date="2014" name="Int. J. Syst. Evol. Microbiol.">
        <title>Carboxylicivirga gen. nov. in the family Marinilabiliaceae with two novel species, Carboxylicivirga mesophila sp. nov. and Carboxylicivirga taeanensis sp. nov., and reclassification of Cytophaga fermentans as Saccharicrinis fermentans gen. nov., comb. nov.</title>
        <authorList>
            <person name="Yang S.H."/>
            <person name="Seo H.S."/>
            <person name="Woo J.H."/>
            <person name="Oh H.M."/>
            <person name="Jang H."/>
            <person name="Lee J.H."/>
            <person name="Kim S.J."/>
            <person name="Kwon K.K."/>
        </authorList>
    </citation>
    <scope>NUCLEOTIDE SEQUENCE [LARGE SCALE GENOMIC DNA]</scope>
    <source>
        <strain evidence="11 12">JCM 18290</strain>
    </source>
</reference>
<evidence type="ECO:0000259" key="8">
    <source>
        <dbReference type="Pfam" id="PF02836"/>
    </source>
</evidence>
<dbReference type="InterPro" id="IPR006101">
    <property type="entry name" value="Glyco_hydro_2"/>
</dbReference>
<evidence type="ECO:0000313" key="11">
    <source>
        <dbReference type="EMBL" id="MBS2213946.1"/>
    </source>
</evidence>
<keyword evidence="4 11" id="KW-0378">Hydrolase</keyword>
<evidence type="ECO:0000259" key="7">
    <source>
        <dbReference type="Pfam" id="PF00703"/>
    </source>
</evidence>
<dbReference type="PANTHER" id="PTHR46323">
    <property type="entry name" value="BETA-GALACTOSIDASE"/>
    <property type="match status" value="1"/>
</dbReference>
<keyword evidence="6" id="KW-0732">Signal</keyword>
<evidence type="ECO:0000256" key="2">
    <source>
        <dbReference type="ARBA" id="ARBA00007401"/>
    </source>
</evidence>
<dbReference type="InterPro" id="IPR050347">
    <property type="entry name" value="Bact_Beta-galactosidase"/>
</dbReference>
<feature type="domain" description="Glycoside hydrolase family 2 immunoglobulin-like beta-sandwich" evidence="7">
    <location>
        <begin position="200"/>
        <end position="309"/>
    </location>
</feature>
<keyword evidence="5" id="KW-0326">Glycosidase</keyword>
<dbReference type="SUPFAM" id="SSF49785">
    <property type="entry name" value="Galactose-binding domain-like"/>
    <property type="match status" value="1"/>
</dbReference>
<sequence>MQKKLLIAFLVSIWSVGLFAQYHFDTAKLKTIRWSPMPDVVKGEKVKKILLDGQWSFSTSPYKEFWKEHSQKGWPLITVPGEWVMQGFDVEPGKAAGYHRNFNVPANWNNFRIKLKCEAVYSDCDIWLNGKRVGKHIGGFTPFEMDVTNAIKTGENTIALAVRSESLADTLSGASQYAVHPLGGISRSISLVAYPDLNLASLHVSTVFDSLYTDAILTSHLKVANESDLTQTADVKLVLKDNNGKVVMESTHSSGINLKAGEVRNIDLKMQVVAPMKWEPEHPHLYWLECALIQNGKESSVTKRRFGFRQVEVRGNQMFVNNQPVKLRGVNRHEVDPLRGRSLSGNQWYEDVKLFKEANVNYIRTSHYPPHEKLLEACDELGMFVEEEAPFCWAGKQPVSNANYFEAILLPTLEMVERDKSHPCIIHWSIGNESYDFNELFKQSADLVKEADPSRPRIFSQYGEDSDSGYLELGNHHYPGSSGPLKYKDNRRPVTFDEYCHLNAYNRYELMTDPGVRDAWGEILLNMWEEMVASKGVLGGAIWAGIDDTFFLPSGHVVGYGTWGPVDGWRRTKPEYWHMKKVYSPVKLKRLTTEPNQPVKFEVENRYCFSNLSECRFVWKTESGEGVVQPNVKPGEKGTFVLPVHNEEVQKLTVEIWKDLDSPVDKYVYNNKPSDLSMLPVKKDKFKWQSEGDFQVGKSKNTTIQIGTDKLVVADAEGRVLLGEWPGLMLVPFNSGGDTQMTKETPEYELYSPMATNRQILSIDVVRSVADVEIVLHDAYNEAIGKTRILVTANGQITVDYEYKLLKNQNLRQWGMAFRLPATIDRLSWQRKGLWSVYPEDHISRLEGTAQLFYNHPECGTAGPNEKPDYPYSEDQTPYGSNDFRSTKRNVLQATLFNTHNSGIQLHSSGLQHLRCWYHNERVNMLVAEYDNPGAERFLRRFVNHAALFDIPLKKEQTIRGKINLNILNESNNGDYDLEKR</sequence>
<evidence type="ECO:0000256" key="4">
    <source>
        <dbReference type="ARBA" id="ARBA00022801"/>
    </source>
</evidence>
<dbReference type="Gene3D" id="2.60.120.260">
    <property type="entry name" value="Galactose-binding domain-like"/>
    <property type="match status" value="1"/>
</dbReference>
<dbReference type="InterPro" id="IPR006102">
    <property type="entry name" value="Ig-like_GH2"/>
</dbReference>
<protein>
    <recommendedName>
        <fullName evidence="3">beta-galactosidase</fullName>
        <ecNumber evidence="3">3.2.1.23</ecNumber>
    </recommendedName>
</protein>
<dbReference type="InterPro" id="IPR008979">
    <property type="entry name" value="Galactose-bd-like_sf"/>
</dbReference>
<feature type="signal peptide" evidence="6">
    <location>
        <begin position="1"/>
        <end position="20"/>
    </location>
</feature>
<dbReference type="Gene3D" id="2.60.40.10">
    <property type="entry name" value="Immunoglobulins"/>
    <property type="match status" value="2"/>
</dbReference>
<dbReference type="InterPro" id="IPR036156">
    <property type="entry name" value="Beta-gal/glucu_dom_sf"/>
</dbReference>
<dbReference type="PRINTS" id="PR00132">
    <property type="entry name" value="GLHYDRLASE2"/>
</dbReference>
<evidence type="ECO:0000256" key="6">
    <source>
        <dbReference type="SAM" id="SignalP"/>
    </source>
</evidence>
<dbReference type="Pfam" id="PF02836">
    <property type="entry name" value="Glyco_hydro_2_C"/>
    <property type="match status" value="1"/>
</dbReference>
<dbReference type="SUPFAM" id="SSF51445">
    <property type="entry name" value="(Trans)glycosidases"/>
    <property type="match status" value="1"/>
</dbReference>
<accession>A0ABS5KHU7</accession>
<name>A0ABS5KHU7_9BACT</name>
<dbReference type="InterPro" id="IPR013783">
    <property type="entry name" value="Ig-like_fold"/>
</dbReference>
<evidence type="ECO:0000256" key="1">
    <source>
        <dbReference type="ARBA" id="ARBA00001412"/>
    </source>
</evidence>
<dbReference type="GO" id="GO:0016787">
    <property type="term" value="F:hydrolase activity"/>
    <property type="evidence" value="ECO:0007669"/>
    <property type="project" value="UniProtKB-KW"/>
</dbReference>
<evidence type="ECO:0000256" key="5">
    <source>
        <dbReference type="ARBA" id="ARBA00023295"/>
    </source>
</evidence>
<dbReference type="InterPro" id="IPR032312">
    <property type="entry name" value="LacZ_4"/>
</dbReference>
<dbReference type="EC" id="3.2.1.23" evidence="3"/>
<dbReference type="InterPro" id="IPR017853">
    <property type="entry name" value="GH"/>
</dbReference>
<comment type="similarity">
    <text evidence="2">Belongs to the glycosyl hydrolase 2 family.</text>
</comment>
<dbReference type="Pfam" id="PF16353">
    <property type="entry name" value="LacZ_4"/>
    <property type="match status" value="1"/>
</dbReference>
<feature type="domain" description="Glycosyl hydrolases family 2 sugar binding" evidence="9">
    <location>
        <begin position="51"/>
        <end position="195"/>
    </location>
</feature>
<dbReference type="Proteomes" id="UP000721861">
    <property type="component" value="Unassembled WGS sequence"/>
</dbReference>
<proteinExistence type="inferred from homology"/>
<evidence type="ECO:0000259" key="10">
    <source>
        <dbReference type="Pfam" id="PF16353"/>
    </source>
</evidence>
<feature type="chain" id="PRO_5047057577" description="beta-galactosidase" evidence="6">
    <location>
        <begin position="21"/>
        <end position="981"/>
    </location>
</feature>
<gene>
    <name evidence="11" type="ORF">KEM09_21235</name>
</gene>
<evidence type="ECO:0000313" key="12">
    <source>
        <dbReference type="Proteomes" id="UP000721861"/>
    </source>
</evidence>
<feature type="domain" description="Beta-galactosidase" evidence="10">
    <location>
        <begin position="601"/>
        <end position="657"/>
    </location>
</feature>
<comment type="caution">
    <text evidence="11">The sequence shown here is derived from an EMBL/GenBank/DDBJ whole genome shotgun (WGS) entry which is preliminary data.</text>
</comment>
<dbReference type="RefSeq" id="WP_212231846.1">
    <property type="nucleotide sequence ID" value="NZ_JAGUCN010000041.1"/>
</dbReference>
<dbReference type="Pfam" id="PF02837">
    <property type="entry name" value="Glyco_hydro_2_N"/>
    <property type="match status" value="1"/>
</dbReference>
<dbReference type="InterPro" id="IPR006104">
    <property type="entry name" value="Glyco_hydro_2_N"/>
</dbReference>
<evidence type="ECO:0000256" key="3">
    <source>
        <dbReference type="ARBA" id="ARBA00012756"/>
    </source>
</evidence>
<dbReference type="SUPFAM" id="SSF49303">
    <property type="entry name" value="beta-Galactosidase/glucuronidase domain"/>
    <property type="match status" value="2"/>
</dbReference>
<keyword evidence="12" id="KW-1185">Reference proteome</keyword>
<organism evidence="11 12">
    <name type="scientific">Carboxylicivirga mesophila</name>
    <dbReference type="NCBI Taxonomy" id="1166478"/>
    <lineage>
        <taxon>Bacteria</taxon>
        <taxon>Pseudomonadati</taxon>
        <taxon>Bacteroidota</taxon>
        <taxon>Bacteroidia</taxon>
        <taxon>Marinilabiliales</taxon>
        <taxon>Marinilabiliaceae</taxon>
        <taxon>Carboxylicivirga</taxon>
    </lineage>
</organism>
<dbReference type="InterPro" id="IPR006103">
    <property type="entry name" value="Glyco_hydro_2_cat"/>
</dbReference>
<evidence type="ECO:0000259" key="9">
    <source>
        <dbReference type="Pfam" id="PF02837"/>
    </source>
</evidence>